<evidence type="ECO:0000256" key="2">
    <source>
        <dbReference type="ARBA" id="ARBA00012438"/>
    </source>
</evidence>
<evidence type="ECO:0000259" key="6">
    <source>
        <dbReference type="PROSITE" id="PS50109"/>
    </source>
</evidence>
<feature type="domain" description="PAS" evidence="7">
    <location>
        <begin position="147"/>
        <end position="190"/>
    </location>
</feature>
<feature type="domain" description="PAC" evidence="8">
    <location>
        <begin position="984"/>
        <end position="1036"/>
    </location>
</feature>
<keyword evidence="4" id="KW-0808">Transferase</keyword>
<dbReference type="InterPro" id="IPR013655">
    <property type="entry name" value="PAS_fold_3"/>
</dbReference>
<evidence type="ECO:0000259" key="7">
    <source>
        <dbReference type="PROSITE" id="PS50112"/>
    </source>
</evidence>
<dbReference type="PROSITE" id="PS50112">
    <property type="entry name" value="PAS"/>
    <property type="match status" value="4"/>
</dbReference>
<dbReference type="InterPro" id="IPR001610">
    <property type="entry name" value="PAC"/>
</dbReference>
<feature type="domain" description="PAS" evidence="7">
    <location>
        <begin position="529"/>
        <end position="589"/>
    </location>
</feature>
<keyword evidence="3" id="KW-0597">Phosphoprotein</keyword>
<organism evidence="9 10">
    <name type="scientific">Limnovirga soli</name>
    <dbReference type="NCBI Taxonomy" id="2656915"/>
    <lineage>
        <taxon>Bacteria</taxon>
        <taxon>Pseudomonadati</taxon>
        <taxon>Bacteroidota</taxon>
        <taxon>Chitinophagia</taxon>
        <taxon>Chitinophagales</taxon>
        <taxon>Chitinophagaceae</taxon>
        <taxon>Limnovirga</taxon>
    </lineage>
</organism>
<feature type="domain" description="Histidine kinase" evidence="6">
    <location>
        <begin position="1061"/>
        <end position="1274"/>
    </location>
</feature>
<dbReference type="InterPro" id="IPR004358">
    <property type="entry name" value="Sig_transdc_His_kin-like_C"/>
</dbReference>
<dbReference type="GO" id="GO:0000155">
    <property type="term" value="F:phosphorelay sensor kinase activity"/>
    <property type="evidence" value="ECO:0007669"/>
    <property type="project" value="InterPro"/>
</dbReference>
<dbReference type="PANTHER" id="PTHR43304:SF1">
    <property type="entry name" value="PAC DOMAIN-CONTAINING PROTEIN"/>
    <property type="match status" value="1"/>
</dbReference>
<gene>
    <name evidence="9" type="ORF">GD597_03975</name>
</gene>
<dbReference type="PROSITE" id="PS50109">
    <property type="entry name" value="HIS_KIN"/>
    <property type="match status" value="1"/>
</dbReference>
<feature type="domain" description="PAC" evidence="8">
    <location>
        <begin position="218"/>
        <end position="270"/>
    </location>
</feature>
<dbReference type="CDD" id="cd00130">
    <property type="entry name" value="PAS"/>
    <property type="match status" value="4"/>
</dbReference>
<keyword evidence="10" id="KW-1185">Reference proteome</keyword>
<dbReference type="PANTHER" id="PTHR43304">
    <property type="entry name" value="PHYTOCHROME-LIKE PROTEIN CPH1"/>
    <property type="match status" value="1"/>
</dbReference>
<dbReference type="SUPFAM" id="SSF55785">
    <property type="entry name" value="PYP-like sensor domain (PAS domain)"/>
    <property type="match status" value="8"/>
</dbReference>
<dbReference type="NCBIfam" id="TIGR00229">
    <property type="entry name" value="sensory_box"/>
    <property type="match status" value="4"/>
</dbReference>
<dbReference type="SUPFAM" id="SSF47384">
    <property type="entry name" value="Homodimeric domain of signal transducing histidine kinase"/>
    <property type="match status" value="1"/>
</dbReference>
<dbReference type="SMART" id="SM00388">
    <property type="entry name" value="HisKA"/>
    <property type="match status" value="1"/>
</dbReference>
<dbReference type="PROSITE" id="PS50113">
    <property type="entry name" value="PAC"/>
    <property type="match status" value="3"/>
</dbReference>
<dbReference type="SMART" id="SM00086">
    <property type="entry name" value="PAC"/>
    <property type="match status" value="5"/>
</dbReference>
<dbReference type="Gene3D" id="3.30.565.10">
    <property type="entry name" value="Histidine kinase-like ATPase, C-terminal domain"/>
    <property type="match status" value="1"/>
</dbReference>
<dbReference type="InterPro" id="IPR003594">
    <property type="entry name" value="HATPase_dom"/>
</dbReference>
<evidence type="ECO:0000256" key="1">
    <source>
        <dbReference type="ARBA" id="ARBA00000085"/>
    </source>
</evidence>
<dbReference type="EMBL" id="WHPF01000003">
    <property type="protein sequence ID" value="NNV54607.1"/>
    <property type="molecule type" value="Genomic_DNA"/>
</dbReference>
<dbReference type="InterPro" id="IPR036097">
    <property type="entry name" value="HisK_dim/P_sf"/>
</dbReference>
<dbReference type="Pfam" id="PF00512">
    <property type="entry name" value="HisKA"/>
    <property type="match status" value="1"/>
</dbReference>
<evidence type="ECO:0000259" key="8">
    <source>
        <dbReference type="PROSITE" id="PS50113"/>
    </source>
</evidence>
<sequence>MKINAINNLLTVFNNLPGLFIILEPNSPLFTVTAISNAYLKATHTKREDLINKGFFEVFRSNPKDPKETSVALFKHSFAYVLEHKLPHEMQVQRFEIPEGHSHHLIERFWKPINTPVLDEEGNLIAIIHSIEDVTESLEAQKMGLFFMDKFLSVADNAITGFVLTSEDHRILEVNTYFCQLLGYSEAELLAMQWNEIIDYNAIELELLPEGENATTAKRGEAMAKKKNGTWIYIEYSSSHFRDEYRNAKRTSWMITDISERKEKETALHQLLLESHFNSELLQHVIGSIKDGFIALDKNWVCIYANENVAAYFGNKPAIELLQKVIWFNQDPLAMPGLKTSCELVMHSRQALIKTELYPLLGKYIEYRIYPSADEGVAIFFADRTEQIEAANKIQENEYLLSTMIQSMDEGVALVNLNGEVLLYNPALEKMLGLPPQDSATKDWSNIYHICNPITRDVIPPNELPIVKAMAGEFTINEEFLILNPIQGDVFIKCSAFPLKDSKGNVIGGMSVQKDITESKITALALKKSAEQYGSLFLDSPQPMWIVNYDTKQFVEVNNAAIRHYGYSKEEFLSMTIKDIRPPEDVEKIYNLERIKEGGISVYHGIWKHYKKDGTLITVEITSHLIEYNDQTCTLVLVNDISNKLMAEWEKERERINKEALINNTKDTIWSVAADFTLIAANKVFIDKYHSYSGVYLKEGDSLLGSKWFNHSLVDFWRSNYQRAFKGESFTVENPSPKIEGKAESWSLVNFTPIVDEDKIIGVACHATDITERINTEKIIRYEKELSDNIINSLPGVFYLYDSEGHFIRWNKNFENVTGYSAAEISTMQPYDFYDAEERERIKHRIKKVFENKEPGIEVELLTKHNTKIPYFINSHTIEYNGNKCLMGIGIDITESKKAAYEIHLSNERYDLLTKATNDCIWDWDLITGKVFRPGRKLEVLLGWATQSEEEVDAFWNAHAHADDWADVNRNRNAILANKEKNYWENEYRFLKPDASYAFVYDRGYIIRNQEGKAIRIIGASQDISARKASENLLLELNKTLEKRAQELAESNVELQRFGYIVSHDLQEPLRMVYSFMELLKQQYADKLDEKAKQYIYYATDGAIRMKKLIMDLLEYSRIGTNKEQLAMVDLNEVVESIRQVFEPSIQSQNITLLVHPLPKVTGIQSQLEQLMQNLMGNAIKYKSKKPLVIEIGSTEKPDAWEIYVQDNGIGIPSKFFEKIFVVFQRLHTEATYPGTGIGLAICKKIVQRHYGQIWVSSQIGQGSTFYFTLPKKIPAQ</sequence>
<dbReference type="Gene3D" id="1.10.287.130">
    <property type="match status" value="1"/>
</dbReference>
<evidence type="ECO:0000313" key="9">
    <source>
        <dbReference type="EMBL" id="NNV54607.1"/>
    </source>
</evidence>
<dbReference type="FunFam" id="3.30.565.10:FF:000006">
    <property type="entry name" value="Sensor histidine kinase WalK"/>
    <property type="match status" value="1"/>
</dbReference>
<dbReference type="Pfam" id="PF08448">
    <property type="entry name" value="PAS_4"/>
    <property type="match status" value="1"/>
</dbReference>
<evidence type="ECO:0000256" key="4">
    <source>
        <dbReference type="ARBA" id="ARBA00022679"/>
    </source>
</evidence>
<dbReference type="PRINTS" id="PR00344">
    <property type="entry name" value="BCTRLSENSOR"/>
</dbReference>
<dbReference type="RefSeq" id="WP_171606537.1">
    <property type="nucleotide sequence ID" value="NZ_WHPF01000003.1"/>
</dbReference>
<dbReference type="InterPro" id="IPR052162">
    <property type="entry name" value="Sensor_kinase/Photoreceptor"/>
</dbReference>
<dbReference type="InterPro" id="IPR013656">
    <property type="entry name" value="PAS_4"/>
</dbReference>
<evidence type="ECO:0000313" key="10">
    <source>
        <dbReference type="Proteomes" id="UP000598971"/>
    </source>
</evidence>
<dbReference type="AlphaFoldDB" id="A0A8J8FDC6"/>
<dbReference type="Pfam" id="PF02518">
    <property type="entry name" value="HATPase_c"/>
    <property type="match status" value="1"/>
</dbReference>
<accession>A0A8J8FDC6</accession>
<dbReference type="InterPro" id="IPR036890">
    <property type="entry name" value="HATPase_C_sf"/>
</dbReference>
<proteinExistence type="predicted"/>
<dbReference type="InterPro" id="IPR005467">
    <property type="entry name" value="His_kinase_dom"/>
</dbReference>
<dbReference type="InterPro" id="IPR035965">
    <property type="entry name" value="PAS-like_dom_sf"/>
</dbReference>
<dbReference type="Pfam" id="PF13426">
    <property type="entry name" value="PAS_9"/>
    <property type="match status" value="5"/>
</dbReference>
<comment type="caution">
    <text evidence="9">The sequence shown here is derived from an EMBL/GenBank/DDBJ whole genome shotgun (WGS) entry which is preliminary data.</text>
</comment>
<dbReference type="CDD" id="cd00082">
    <property type="entry name" value="HisKA"/>
    <property type="match status" value="1"/>
</dbReference>
<feature type="domain" description="PAS" evidence="7">
    <location>
        <begin position="783"/>
        <end position="853"/>
    </location>
</feature>
<dbReference type="SMART" id="SM00387">
    <property type="entry name" value="HATPase_c"/>
    <property type="match status" value="1"/>
</dbReference>
<dbReference type="SUPFAM" id="SSF55874">
    <property type="entry name" value="ATPase domain of HSP90 chaperone/DNA topoisomerase II/histidine kinase"/>
    <property type="match status" value="1"/>
</dbReference>
<dbReference type="InterPro" id="IPR003661">
    <property type="entry name" value="HisK_dim/P_dom"/>
</dbReference>
<evidence type="ECO:0000256" key="5">
    <source>
        <dbReference type="ARBA" id="ARBA00022777"/>
    </source>
</evidence>
<dbReference type="SMART" id="SM00091">
    <property type="entry name" value="PAS"/>
    <property type="match status" value="6"/>
</dbReference>
<dbReference type="EC" id="2.7.13.3" evidence="2"/>
<evidence type="ECO:0000256" key="3">
    <source>
        <dbReference type="ARBA" id="ARBA00022553"/>
    </source>
</evidence>
<name>A0A8J8FDC6_9BACT</name>
<comment type="catalytic activity">
    <reaction evidence="1">
        <text>ATP + protein L-histidine = ADP + protein N-phospho-L-histidine.</text>
        <dbReference type="EC" id="2.7.13.3"/>
    </reaction>
</comment>
<dbReference type="Proteomes" id="UP000598971">
    <property type="component" value="Unassembled WGS sequence"/>
</dbReference>
<dbReference type="Gene3D" id="3.30.450.20">
    <property type="entry name" value="PAS domain"/>
    <property type="match status" value="8"/>
</dbReference>
<dbReference type="InterPro" id="IPR000700">
    <property type="entry name" value="PAS-assoc_C"/>
</dbReference>
<feature type="domain" description="PAC" evidence="8">
    <location>
        <begin position="476"/>
        <end position="528"/>
    </location>
</feature>
<feature type="domain" description="PAS" evidence="7">
    <location>
        <begin position="397"/>
        <end position="453"/>
    </location>
</feature>
<dbReference type="InterPro" id="IPR000014">
    <property type="entry name" value="PAS"/>
</dbReference>
<dbReference type="Pfam" id="PF08447">
    <property type="entry name" value="PAS_3"/>
    <property type="match status" value="1"/>
</dbReference>
<protein>
    <recommendedName>
        <fullName evidence="2">histidine kinase</fullName>
        <ecNumber evidence="2">2.7.13.3</ecNumber>
    </recommendedName>
</protein>
<reference evidence="9" key="1">
    <citation type="submission" date="2019-10" db="EMBL/GenBank/DDBJ databases">
        <title>Draft genome sequence of Panacibacter sp. KCS-6.</title>
        <authorList>
            <person name="Yim K.J."/>
        </authorList>
    </citation>
    <scope>NUCLEOTIDE SEQUENCE</scope>
    <source>
        <strain evidence="9">KCS-6</strain>
    </source>
</reference>
<keyword evidence="5" id="KW-0418">Kinase</keyword>